<feature type="active site" description="Nucleophile" evidence="4">
    <location>
        <position position="74"/>
    </location>
</feature>
<feature type="domain" description="Tryptophan synthase beta chain-like PALP" evidence="6">
    <location>
        <begin position="11"/>
        <end position="313"/>
    </location>
</feature>
<comment type="similarity">
    <text evidence="2">Belongs to the ACC deaminase/D-cysteine desulfhydrase family.</text>
</comment>
<organism evidence="7 8">
    <name type="scientific">Thermoactinomyces daqus</name>
    <dbReference type="NCBI Taxonomy" id="1329516"/>
    <lineage>
        <taxon>Bacteria</taxon>
        <taxon>Bacillati</taxon>
        <taxon>Bacillota</taxon>
        <taxon>Bacilli</taxon>
        <taxon>Bacillales</taxon>
        <taxon>Thermoactinomycetaceae</taxon>
        <taxon>Thermoactinomyces</taxon>
    </lineage>
</organism>
<dbReference type="InterPro" id="IPR036052">
    <property type="entry name" value="TrpB-like_PALP_sf"/>
</dbReference>
<feature type="modified residue" description="N6-(pyridoxal phosphate)lysine" evidence="5">
    <location>
        <position position="47"/>
    </location>
</feature>
<dbReference type="Proteomes" id="UP000530514">
    <property type="component" value="Unassembled WGS sequence"/>
</dbReference>
<evidence type="ECO:0000313" key="8">
    <source>
        <dbReference type="Proteomes" id="UP000530514"/>
    </source>
</evidence>
<dbReference type="PANTHER" id="PTHR43780:SF2">
    <property type="entry name" value="1-AMINOCYCLOPROPANE-1-CARBOXYLATE DEAMINASE-RELATED"/>
    <property type="match status" value="1"/>
</dbReference>
<dbReference type="PIRSF" id="PIRSF006278">
    <property type="entry name" value="ACCD_DCysDesulf"/>
    <property type="match status" value="1"/>
</dbReference>
<accession>A0A7W2AHW5</accession>
<sequence length="338" mass="36770">MVDFPRFPILWGETPLMPLPRFARAIGAKSVWIKRDDLTGFAFGGNKLRKLEFLLGEALEQGCDLIITGGSLQSNHARLTIAAANRAGLDTWLCFAGSRWGSIQGNLLLDHLLGATCFLTGAYGSEGLLQAMEEKAEEAREQGRKPYVIPVGGSTAVGDYGYVLAWDELERQRKQQNLPPFDEIYLPAGTGGTLAGLACGQERDPAGTLLVGISVWLSKEKAEQEVRHLGDNLMREIGEAGEFSLQSVRILDDYIGRKYGVPSEEGNEAIRLLAQTEGVCLDPVYTGKALAGLIDQVKNRDASDKNLLFWHTGGTPALFTHASSLQGGRSVEHRLDCP</sequence>
<dbReference type="Pfam" id="PF00291">
    <property type="entry name" value="PALP"/>
    <property type="match status" value="1"/>
</dbReference>
<evidence type="ECO:0000259" key="6">
    <source>
        <dbReference type="Pfam" id="PF00291"/>
    </source>
</evidence>
<keyword evidence="3 5" id="KW-0663">Pyridoxal phosphate</keyword>
<evidence type="ECO:0000256" key="1">
    <source>
        <dbReference type="ARBA" id="ARBA00001933"/>
    </source>
</evidence>
<dbReference type="InterPro" id="IPR027278">
    <property type="entry name" value="ACCD_DCysDesulf"/>
</dbReference>
<keyword evidence="8" id="KW-1185">Reference proteome</keyword>
<evidence type="ECO:0000256" key="4">
    <source>
        <dbReference type="PIRSR" id="PIRSR006278-1"/>
    </source>
</evidence>
<comment type="caution">
    <text evidence="7">The sequence shown here is derived from an EMBL/GenBank/DDBJ whole genome shotgun (WGS) entry which is preliminary data.</text>
</comment>
<dbReference type="SUPFAM" id="SSF53686">
    <property type="entry name" value="Tryptophan synthase beta subunit-like PLP-dependent enzymes"/>
    <property type="match status" value="1"/>
</dbReference>
<comment type="cofactor">
    <cofactor evidence="1">
        <name>pyridoxal 5'-phosphate</name>
        <dbReference type="ChEBI" id="CHEBI:597326"/>
    </cofactor>
</comment>
<dbReference type="PANTHER" id="PTHR43780">
    <property type="entry name" value="1-AMINOCYCLOPROPANE-1-CARBOXYLATE DEAMINASE-RELATED"/>
    <property type="match status" value="1"/>
</dbReference>
<evidence type="ECO:0000256" key="5">
    <source>
        <dbReference type="PIRSR" id="PIRSR006278-2"/>
    </source>
</evidence>
<dbReference type="Gene3D" id="3.40.50.1100">
    <property type="match status" value="2"/>
</dbReference>
<dbReference type="GO" id="GO:0019148">
    <property type="term" value="F:D-cysteine desulfhydrase activity"/>
    <property type="evidence" value="ECO:0007669"/>
    <property type="project" value="TreeGrafter"/>
</dbReference>
<dbReference type="EMBL" id="JACEIP010000012">
    <property type="protein sequence ID" value="MBA4543166.1"/>
    <property type="molecule type" value="Genomic_DNA"/>
</dbReference>
<evidence type="ECO:0000256" key="3">
    <source>
        <dbReference type="ARBA" id="ARBA00022898"/>
    </source>
</evidence>
<proteinExistence type="inferred from homology"/>
<name>A0A7W2AHW5_9BACL</name>
<gene>
    <name evidence="7" type="ORF">H1164_09660</name>
</gene>
<evidence type="ECO:0000256" key="2">
    <source>
        <dbReference type="ARBA" id="ARBA00008639"/>
    </source>
</evidence>
<dbReference type="AlphaFoldDB" id="A0A7W2AHW5"/>
<dbReference type="InterPro" id="IPR001926">
    <property type="entry name" value="TrpB-like_PALP"/>
</dbReference>
<dbReference type="OrthoDB" id="9801249at2"/>
<evidence type="ECO:0000313" key="7">
    <source>
        <dbReference type="EMBL" id="MBA4543166.1"/>
    </source>
</evidence>
<dbReference type="RefSeq" id="WP_052154281.1">
    <property type="nucleotide sequence ID" value="NZ_JACEIP010000012.1"/>
</dbReference>
<dbReference type="GO" id="GO:1901605">
    <property type="term" value="P:alpha-amino acid metabolic process"/>
    <property type="evidence" value="ECO:0007669"/>
    <property type="project" value="UniProtKB-ARBA"/>
</dbReference>
<reference evidence="7 8" key="1">
    <citation type="submission" date="2020-07" db="EMBL/GenBank/DDBJ databases">
        <authorList>
            <person name="Feng H."/>
        </authorList>
    </citation>
    <scope>NUCLEOTIDE SEQUENCE [LARGE SCALE GENOMIC DNA]</scope>
    <source>
        <strain evidence="8">s-11</strain>
    </source>
</reference>
<protein>
    <submittedName>
        <fullName evidence="7">D-cysteine desulfhydrase family protein</fullName>
    </submittedName>
</protein>